<reference evidence="6" key="1">
    <citation type="submission" date="2021-01" db="EMBL/GenBank/DDBJ databases">
        <authorList>
            <person name="Corre E."/>
            <person name="Pelletier E."/>
            <person name="Niang G."/>
            <person name="Scheremetjew M."/>
            <person name="Finn R."/>
            <person name="Kale V."/>
            <person name="Holt S."/>
            <person name="Cochrane G."/>
            <person name="Meng A."/>
            <person name="Brown T."/>
            <person name="Cohen L."/>
        </authorList>
    </citation>
    <scope>NUCLEOTIDE SEQUENCE</scope>
    <source>
        <strain evidence="6">CCMP1381</strain>
    </source>
</reference>
<dbReference type="GO" id="GO:0003729">
    <property type="term" value="F:mRNA binding"/>
    <property type="evidence" value="ECO:0007669"/>
    <property type="project" value="TreeGrafter"/>
</dbReference>
<dbReference type="InterPro" id="IPR012677">
    <property type="entry name" value="Nucleotide-bd_a/b_plait_sf"/>
</dbReference>
<dbReference type="AlphaFoldDB" id="A0A7S2D1A4"/>
<organism evidence="6">
    <name type="scientific">Octactis speculum</name>
    <dbReference type="NCBI Taxonomy" id="3111310"/>
    <lineage>
        <taxon>Eukaryota</taxon>
        <taxon>Sar</taxon>
        <taxon>Stramenopiles</taxon>
        <taxon>Ochrophyta</taxon>
        <taxon>Dictyochophyceae</taxon>
        <taxon>Dictyochales</taxon>
        <taxon>Dictyochaceae</taxon>
        <taxon>Octactis</taxon>
    </lineage>
</organism>
<dbReference type="PANTHER" id="PTHR48025">
    <property type="entry name" value="OS02G0815200 PROTEIN"/>
    <property type="match status" value="1"/>
</dbReference>
<feature type="signal peptide" evidence="4">
    <location>
        <begin position="1"/>
        <end position="18"/>
    </location>
</feature>
<keyword evidence="4" id="KW-0732">Signal</keyword>
<protein>
    <recommendedName>
        <fullName evidence="5">RRM domain-containing protein</fullName>
    </recommendedName>
</protein>
<dbReference type="EMBL" id="HBGS01035882">
    <property type="protein sequence ID" value="CAD9441339.1"/>
    <property type="molecule type" value="Transcribed_RNA"/>
</dbReference>
<feature type="chain" id="PRO_5030699947" description="RRM domain-containing protein" evidence="4">
    <location>
        <begin position="19"/>
        <end position="255"/>
    </location>
</feature>
<proteinExistence type="predicted"/>
<dbReference type="SMART" id="SM00360">
    <property type="entry name" value="RRM"/>
    <property type="match status" value="2"/>
</dbReference>
<evidence type="ECO:0000256" key="4">
    <source>
        <dbReference type="SAM" id="SignalP"/>
    </source>
</evidence>
<sequence length="255" mass="28042">MSPQRVISVALALASASAFSFHAPSRAAVARSTNSRLFAVEGDADFDILNDGDFSPLPFMDEPVEVAKEPKLYVGNLNYGIEDEDLERIFSEFGSVVSANHIISREDPTRKRGFGFVTFASLESAEAAAAALDGQNIEGRSLKVDFASNKPSPKRDFSQPRQSRPPQDDGCRVYVGNLDYQTSDDTLNEMFSEFGEVKSCNHMTDQDDPSRKRGFGFVTFSSADEANKAVENLDGLEVDGRSIRVNIAQPRPSRW</sequence>
<feature type="region of interest" description="Disordered" evidence="3">
    <location>
        <begin position="146"/>
        <end position="171"/>
    </location>
</feature>
<evidence type="ECO:0000259" key="5">
    <source>
        <dbReference type="PROSITE" id="PS50102"/>
    </source>
</evidence>
<evidence type="ECO:0000313" key="6">
    <source>
        <dbReference type="EMBL" id="CAD9441339.1"/>
    </source>
</evidence>
<dbReference type="InterPro" id="IPR000504">
    <property type="entry name" value="RRM_dom"/>
</dbReference>
<feature type="domain" description="RRM" evidence="5">
    <location>
        <begin position="70"/>
        <end position="149"/>
    </location>
</feature>
<feature type="domain" description="RRM" evidence="5">
    <location>
        <begin position="171"/>
        <end position="250"/>
    </location>
</feature>
<gene>
    <name evidence="6" type="ORF">DSPE1174_LOCUS18567</name>
</gene>
<dbReference type="Pfam" id="PF00076">
    <property type="entry name" value="RRM_1"/>
    <property type="match status" value="2"/>
</dbReference>
<dbReference type="InterPro" id="IPR003954">
    <property type="entry name" value="RRM_euk-type"/>
</dbReference>
<evidence type="ECO:0000256" key="1">
    <source>
        <dbReference type="ARBA" id="ARBA00022884"/>
    </source>
</evidence>
<dbReference type="InterPro" id="IPR035979">
    <property type="entry name" value="RBD_domain_sf"/>
</dbReference>
<evidence type="ECO:0000256" key="3">
    <source>
        <dbReference type="SAM" id="MobiDB-lite"/>
    </source>
</evidence>
<dbReference type="SMART" id="SM00361">
    <property type="entry name" value="RRM_1"/>
    <property type="match status" value="2"/>
</dbReference>
<dbReference type="Gene3D" id="3.30.70.330">
    <property type="match status" value="2"/>
</dbReference>
<dbReference type="PANTHER" id="PTHR48025:SF1">
    <property type="entry name" value="RRM DOMAIN-CONTAINING PROTEIN"/>
    <property type="match status" value="1"/>
</dbReference>
<dbReference type="SUPFAM" id="SSF54928">
    <property type="entry name" value="RNA-binding domain, RBD"/>
    <property type="match status" value="2"/>
</dbReference>
<dbReference type="GO" id="GO:0005634">
    <property type="term" value="C:nucleus"/>
    <property type="evidence" value="ECO:0007669"/>
    <property type="project" value="TreeGrafter"/>
</dbReference>
<name>A0A7S2D1A4_9STRA</name>
<dbReference type="PROSITE" id="PS50102">
    <property type="entry name" value="RRM"/>
    <property type="match status" value="2"/>
</dbReference>
<dbReference type="InterPro" id="IPR050502">
    <property type="entry name" value="Euk_RNA-bind_prot"/>
</dbReference>
<keyword evidence="1 2" id="KW-0694">RNA-binding</keyword>
<accession>A0A7S2D1A4</accession>
<evidence type="ECO:0000256" key="2">
    <source>
        <dbReference type="PROSITE-ProRule" id="PRU00176"/>
    </source>
</evidence>